<dbReference type="Pfam" id="PF05400">
    <property type="entry name" value="FliT"/>
    <property type="match status" value="1"/>
</dbReference>
<keyword evidence="3" id="KW-1005">Bacterial flagellum biogenesis</keyword>
<sequence>MMNADEVLAVYERVSALNEQMLAAAQRSDWDNLLMLEADCHDQVEVLKKNAPIQGLSGEVRARKIELIQRILACDREIRSITETWTKQLAALLGNTSSQRKLNAAYGMSR</sequence>
<keyword evidence="2" id="KW-0963">Cytoplasm</keyword>
<evidence type="ECO:0000313" key="6">
    <source>
        <dbReference type="EMBL" id="BDT60560.1"/>
    </source>
</evidence>
<organism evidence="6 7">
    <name type="scientific">Massilia varians</name>
    <dbReference type="NCBI Taxonomy" id="457921"/>
    <lineage>
        <taxon>Bacteria</taxon>
        <taxon>Pseudomonadati</taxon>
        <taxon>Pseudomonadota</taxon>
        <taxon>Betaproteobacteria</taxon>
        <taxon>Burkholderiales</taxon>
        <taxon>Oxalobacteraceae</taxon>
        <taxon>Telluria group</taxon>
        <taxon>Massilia</taxon>
    </lineage>
</organism>
<evidence type="ECO:0000256" key="3">
    <source>
        <dbReference type="ARBA" id="ARBA00022795"/>
    </source>
</evidence>
<evidence type="ECO:0000313" key="7">
    <source>
        <dbReference type="Proteomes" id="UP001163336"/>
    </source>
</evidence>
<dbReference type="Gene3D" id="1.20.58.380">
    <property type="entry name" value="Flagellar protein flit"/>
    <property type="match status" value="1"/>
</dbReference>
<name>A0ABM8CB77_9BURK</name>
<reference evidence="6" key="1">
    <citation type="submission" date="2022-11" db="EMBL/GenBank/DDBJ databases">
        <title>Isolation and characterization of PLA-degrading bacterium Massilia sp. from Antarctic soil.</title>
        <authorList>
            <person name="Sato K."/>
            <person name="Gomez-Fuentes C."/>
            <person name="Ahmad S.A."/>
            <person name="Zulkharnain A."/>
        </authorList>
    </citation>
    <scope>NUCLEOTIDE SEQUENCE</scope>
    <source>
        <strain evidence="6">N-3</strain>
    </source>
</reference>
<dbReference type="Proteomes" id="UP001163336">
    <property type="component" value="Chromosome"/>
</dbReference>
<comment type="subcellular location">
    <subcellularLocation>
        <location evidence="1">Cytoplasm</location>
        <location evidence="1">Cytosol</location>
    </subcellularLocation>
</comment>
<keyword evidence="7" id="KW-1185">Reference proteome</keyword>
<dbReference type="EMBL" id="AP026966">
    <property type="protein sequence ID" value="BDT60560.1"/>
    <property type="molecule type" value="Genomic_DNA"/>
</dbReference>
<keyword evidence="4" id="KW-0143">Chaperone</keyword>
<evidence type="ECO:0000256" key="5">
    <source>
        <dbReference type="ARBA" id="ARBA00093797"/>
    </source>
</evidence>
<evidence type="ECO:0000256" key="1">
    <source>
        <dbReference type="ARBA" id="ARBA00004514"/>
    </source>
</evidence>
<protein>
    <recommendedName>
        <fullName evidence="5">Flagellar protein FliT</fullName>
    </recommendedName>
</protein>
<gene>
    <name evidence="6" type="ORF">MasN3_40540</name>
</gene>
<evidence type="ECO:0000256" key="2">
    <source>
        <dbReference type="ARBA" id="ARBA00022490"/>
    </source>
</evidence>
<proteinExistence type="predicted"/>
<dbReference type="InterPro" id="IPR008622">
    <property type="entry name" value="FliT"/>
</dbReference>
<dbReference type="RefSeq" id="WP_281909774.1">
    <property type="nucleotide sequence ID" value="NZ_AP026966.1"/>
</dbReference>
<evidence type="ECO:0000256" key="4">
    <source>
        <dbReference type="ARBA" id="ARBA00023186"/>
    </source>
</evidence>
<accession>A0ABM8CB77</accession>